<dbReference type="KEGG" id="span:AWL63_11920"/>
<keyword evidence="1" id="KW-0472">Membrane</keyword>
<feature type="transmembrane region" description="Helical" evidence="1">
    <location>
        <begin position="26"/>
        <end position="46"/>
    </location>
</feature>
<protein>
    <submittedName>
        <fullName evidence="2">Regulator</fullName>
    </submittedName>
</protein>
<gene>
    <name evidence="2" type="ORF">AWL63_11920</name>
</gene>
<evidence type="ECO:0000256" key="1">
    <source>
        <dbReference type="SAM" id="Phobius"/>
    </source>
</evidence>
<name>A0A1B3ZAW9_9SPHN</name>
<evidence type="ECO:0000313" key="2">
    <source>
        <dbReference type="EMBL" id="AOH84572.1"/>
    </source>
</evidence>
<dbReference type="Proteomes" id="UP000094256">
    <property type="component" value="Chromosome"/>
</dbReference>
<keyword evidence="1" id="KW-1133">Transmembrane helix</keyword>
<dbReference type="EMBL" id="CP014168">
    <property type="protein sequence ID" value="AOH84572.1"/>
    <property type="molecule type" value="Genomic_DNA"/>
</dbReference>
<dbReference type="RefSeq" id="WP_169833136.1">
    <property type="nucleotide sequence ID" value="NZ_CP014168.1"/>
</dbReference>
<sequence>MAQEEDPTEISGTDARSGATPHVTRYVLGISLILIIVLFALVLLWGGR</sequence>
<reference evidence="2 3" key="1">
    <citation type="submission" date="2016-01" db="EMBL/GenBank/DDBJ databases">
        <title>Complete genome and mega plasmid sequence of Sphingomonas panacis DCY99 elicits systemic resistance in rice to Xanthomonas oryzae.</title>
        <authorList>
            <person name="Kim Y.J."/>
            <person name="Yang D.C."/>
            <person name="Sing P."/>
        </authorList>
    </citation>
    <scope>NUCLEOTIDE SEQUENCE [LARGE SCALE GENOMIC DNA]</scope>
    <source>
        <strain evidence="2 3">DCY99</strain>
    </source>
</reference>
<dbReference type="AlphaFoldDB" id="A0A1B3ZAW9"/>
<keyword evidence="3" id="KW-1185">Reference proteome</keyword>
<accession>A0A1B3ZAW9</accession>
<proteinExistence type="predicted"/>
<dbReference type="STRING" id="1560345.AWL63_11920"/>
<keyword evidence="1" id="KW-0812">Transmembrane</keyword>
<evidence type="ECO:0000313" key="3">
    <source>
        <dbReference type="Proteomes" id="UP000094256"/>
    </source>
</evidence>
<organism evidence="2 3">
    <name type="scientific">Sphingomonas panacis</name>
    <dbReference type="NCBI Taxonomy" id="1560345"/>
    <lineage>
        <taxon>Bacteria</taxon>
        <taxon>Pseudomonadati</taxon>
        <taxon>Pseudomonadota</taxon>
        <taxon>Alphaproteobacteria</taxon>
        <taxon>Sphingomonadales</taxon>
        <taxon>Sphingomonadaceae</taxon>
        <taxon>Sphingomonas</taxon>
    </lineage>
</organism>